<protein>
    <submittedName>
        <fullName evidence="6">NAD(P)-dependent oxidoreductase</fullName>
        <ecNumber evidence="6">1.1.-.-</ecNumber>
    </submittedName>
</protein>
<keyword evidence="3" id="KW-0520">NAD</keyword>
<dbReference type="PANTHER" id="PTHR22981:SF7">
    <property type="entry name" value="3-HYDROXYISOBUTYRATE DEHYDROGENASE, MITOCHONDRIAL"/>
    <property type="match status" value="1"/>
</dbReference>
<dbReference type="EMBL" id="JBHSOW010000121">
    <property type="protein sequence ID" value="MFC5653336.1"/>
    <property type="molecule type" value="Genomic_DNA"/>
</dbReference>
<name>A0ABW0W9G5_9BACL</name>
<dbReference type="SUPFAM" id="SSF51735">
    <property type="entry name" value="NAD(P)-binding Rossmann-fold domains"/>
    <property type="match status" value="1"/>
</dbReference>
<evidence type="ECO:0000259" key="5">
    <source>
        <dbReference type="Pfam" id="PF14833"/>
    </source>
</evidence>
<dbReference type="Proteomes" id="UP001596047">
    <property type="component" value="Unassembled WGS sequence"/>
</dbReference>
<reference evidence="7" key="1">
    <citation type="journal article" date="2019" name="Int. J. Syst. Evol. Microbiol.">
        <title>The Global Catalogue of Microorganisms (GCM) 10K type strain sequencing project: providing services to taxonomists for standard genome sequencing and annotation.</title>
        <authorList>
            <consortium name="The Broad Institute Genomics Platform"/>
            <consortium name="The Broad Institute Genome Sequencing Center for Infectious Disease"/>
            <person name="Wu L."/>
            <person name="Ma J."/>
        </authorList>
    </citation>
    <scope>NUCLEOTIDE SEQUENCE [LARGE SCALE GENOMIC DNA]</scope>
    <source>
        <strain evidence="7">CGMCC 1.3240</strain>
    </source>
</reference>
<dbReference type="Pfam" id="PF14833">
    <property type="entry name" value="NAD_binding_11"/>
    <property type="match status" value="1"/>
</dbReference>
<proteinExistence type="inferred from homology"/>
<sequence>MKILVLGPGKMGEAMSRLLLKAGHELHVLMNRNPEPVQRLVSDGAVMVTDLLQTASEADIVFSMLPNLPEIDSLLFDRGVMNVMREGTLFLNMSTVSPTGIQQLSERLAGKGIHTIDAPVSGGPVKATDGTLAIMAGGDKEIYDTYLPLLQIMGEHIFHTGPVGTGQVAKLCNNLLAAIIMTANAEILSMGVKAGADAKQIREILLQSTSSNRLLADWIPKTILEDTYEPGFALKLMYKDIDLALQLSKSVDTPLFLGGITQQLFRMLIGQNPENANSDYSVIGTFYQDASNIRIADGKPLRNEE</sequence>
<dbReference type="RefSeq" id="WP_379191988.1">
    <property type="nucleotide sequence ID" value="NZ_JBHSOW010000121.1"/>
</dbReference>
<dbReference type="PANTHER" id="PTHR22981">
    <property type="entry name" value="3-HYDROXYISOBUTYRATE DEHYDROGENASE-RELATED"/>
    <property type="match status" value="1"/>
</dbReference>
<dbReference type="Gene3D" id="1.10.1040.10">
    <property type="entry name" value="N-(1-d-carboxylethyl)-l-norvaline Dehydrogenase, domain 2"/>
    <property type="match status" value="1"/>
</dbReference>
<dbReference type="InterPro" id="IPR013328">
    <property type="entry name" value="6PGD_dom2"/>
</dbReference>
<dbReference type="Pfam" id="PF03446">
    <property type="entry name" value="NAD_binding_2"/>
    <property type="match status" value="1"/>
</dbReference>
<gene>
    <name evidence="6" type="ORF">ACFPYJ_30320</name>
</gene>
<evidence type="ECO:0000256" key="2">
    <source>
        <dbReference type="ARBA" id="ARBA00023002"/>
    </source>
</evidence>
<organism evidence="6 7">
    <name type="scientific">Paenibacillus solisilvae</name>
    <dbReference type="NCBI Taxonomy" id="2486751"/>
    <lineage>
        <taxon>Bacteria</taxon>
        <taxon>Bacillati</taxon>
        <taxon>Bacillota</taxon>
        <taxon>Bacilli</taxon>
        <taxon>Bacillales</taxon>
        <taxon>Paenibacillaceae</taxon>
        <taxon>Paenibacillus</taxon>
    </lineage>
</organism>
<evidence type="ECO:0000259" key="4">
    <source>
        <dbReference type="Pfam" id="PF03446"/>
    </source>
</evidence>
<accession>A0ABW0W9G5</accession>
<dbReference type="InterPro" id="IPR006115">
    <property type="entry name" value="6PGDH_NADP-bd"/>
</dbReference>
<dbReference type="InterPro" id="IPR029154">
    <property type="entry name" value="HIBADH-like_NADP-bd"/>
</dbReference>
<dbReference type="EC" id="1.1.-.-" evidence="6"/>
<dbReference type="InterPro" id="IPR015815">
    <property type="entry name" value="HIBADH-related"/>
</dbReference>
<evidence type="ECO:0000256" key="1">
    <source>
        <dbReference type="ARBA" id="ARBA00009080"/>
    </source>
</evidence>
<dbReference type="InterPro" id="IPR036291">
    <property type="entry name" value="NAD(P)-bd_dom_sf"/>
</dbReference>
<evidence type="ECO:0000313" key="7">
    <source>
        <dbReference type="Proteomes" id="UP001596047"/>
    </source>
</evidence>
<dbReference type="SUPFAM" id="SSF48179">
    <property type="entry name" value="6-phosphogluconate dehydrogenase C-terminal domain-like"/>
    <property type="match status" value="1"/>
</dbReference>
<keyword evidence="7" id="KW-1185">Reference proteome</keyword>
<evidence type="ECO:0000313" key="6">
    <source>
        <dbReference type="EMBL" id="MFC5653336.1"/>
    </source>
</evidence>
<feature type="domain" description="6-phosphogluconate dehydrogenase NADP-binding" evidence="4">
    <location>
        <begin position="2"/>
        <end position="161"/>
    </location>
</feature>
<comment type="caution">
    <text evidence="6">The sequence shown here is derived from an EMBL/GenBank/DDBJ whole genome shotgun (WGS) entry which is preliminary data.</text>
</comment>
<keyword evidence="2 6" id="KW-0560">Oxidoreductase</keyword>
<dbReference type="GO" id="GO:0016491">
    <property type="term" value="F:oxidoreductase activity"/>
    <property type="evidence" value="ECO:0007669"/>
    <property type="project" value="UniProtKB-KW"/>
</dbReference>
<dbReference type="PIRSF" id="PIRSF000103">
    <property type="entry name" value="HIBADH"/>
    <property type="match status" value="1"/>
</dbReference>
<dbReference type="InterPro" id="IPR008927">
    <property type="entry name" value="6-PGluconate_DH-like_C_sf"/>
</dbReference>
<feature type="domain" description="3-hydroxyisobutyrate dehydrogenase-like NAD-binding" evidence="5">
    <location>
        <begin position="164"/>
        <end position="272"/>
    </location>
</feature>
<dbReference type="Gene3D" id="3.40.50.720">
    <property type="entry name" value="NAD(P)-binding Rossmann-like Domain"/>
    <property type="match status" value="1"/>
</dbReference>
<evidence type="ECO:0000256" key="3">
    <source>
        <dbReference type="ARBA" id="ARBA00023027"/>
    </source>
</evidence>
<comment type="similarity">
    <text evidence="1">Belongs to the HIBADH-related family.</text>
</comment>